<dbReference type="InterPro" id="IPR052893">
    <property type="entry name" value="TCS_response_regulator"/>
</dbReference>
<gene>
    <name evidence="3" type="ordered locus">Rta_31020</name>
</gene>
<dbReference type="GO" id="GO:0000160">
    <property type="term" value="P:phosphorelay signal transduction system"/>
    <property type="evidence" value="ECO:0007669"/>
    <property type="project" value="InterPro"/>
</dbReference>
<feature type="domain" description="Response regulatory" evidence="2">
    <location>
        <begin position="6"/>
        <end position="134"/>
    </location>
</feature>
<dbReference type="PATRIC" id="fig|365046.3.peg.3170"/>
<dbReference type="OrthoDB" id="9793549at2"/>
<protein>
    <submittedName>
        <fullName evidence="3">Candidate response regulator, CheY</fullName>
    </submittedName>
</protein>
<evidence type="ECO:0000313" key="3">
    <source>
        <dbReference type="EMBL" id="AEG94212.1"/>
    </source>
</evidence>
<evidence type="ECO:0000313" key="4">
    <source>
        <dbReference type="Proteomes" id="UP000008385"/>
    </source>
</evidence>
<dbReference type="EMBL" id="CP000245">
    <property type="protein sequence ID" value="AEG94212.1"/>
    <property type="molecule type" value="Genomic_DNA"/>
</dbReference>
<dbReference type="RefSeq" id="WP_013902443.1">
    <property type="nucleotide sequence ID" value="NC_015677.1"/>
</dbReference>
<evidence type="ECO:0000256" key="1">
    <source>
        <dbReference type="PROSITE-ProRule" id="PRU00169"/>
    </source>
</evidence>
<sequence length="150" mass="16457">MTGAPAILLVEDNPDDVLLIRRAFRRSGITTPLSVVGDGDAAVAYLAGEGPYADRSLHPLPRLVLLDLKLPCRSGLEVLAWIRGRPAFSGLVVVVLTSSSESRDLERAYALGVNSFLVKPVEFDRLLDMVKTLDLYWLGLNEYPPRQEAP</sequence>
<reference evidence="4" key="1">
    <citation type="submission" date="2006-01" db="EMBL/GenBank/DDBJ databases">
        <title>Genome of the cyst-dividing bacterium Ramlibacter tataouinensis.</title>
        <authorList>
            <person name="Barakat M."/>
            <person name="Ortet P."/>
            <person name="De Luca G."/>
            <person name="Jourlin-Castelli C."/>
            <person name="Ansaldi M."/>
            <person name="Py B."/>
            <person name="Fichant G."/>
            <person name="Coutinho P."/>
            <person name="Voulhoux R."/>
            <person name="Bastien O."/>
            <person name="Roy S."/>
            <person name="Marechal E."/>
            <person name="Henrissat B."/>
            <person name="Quentin Y."/>
            <person name="Noirot P."/>
            <person name="Filloux A."/>
            <person name="Mejean V."/>
            <person name="DuBow M."/>
            <person name="Barras F."/>
            <person name="Heulin T."/>
        </authorList>
    </citation>
    <scope>NUCLEOTIDE SEQUENCE [LARGE SCALE GENOMIC DNA]</scope>
    <source>
        <strain evidence="4">ATCC BAA-407 / DSM 14655 / LMG 21543 / TTB310</strain>
    </source>
</reference>
<dbReference type="PROSITE" id="PS50110">
    <property type="entry name" value="RESPONSE_REGULATORY"/>
    <property type="match status" value="1"/>
</dbReference>
<dbReference type="InterPro" id="IPR011006">
    <property type="entry name" value="CheY-like_superfamily"/>
</dbReference>
<keyword evidence="4" id="KW-1185">Reference proteome</keyword>
<dbReference type="CDD" id="cd17557">
    <property type="entry name" value="REC_Rcp-like"/>
    <property type="match status" value="1"/>
</dbReference>
<dbReference type="AlphaFoldDB" id="F5XWR8"/>
<dbReference type="Proteomes" id="UP000008385">
    <property type="component" value="Chromosome"/>
</dbReference>
<dbReference type="InterPro" id="IPR001789">
    <property type="entry name" value="Sig_transdc_resp-reg_receiver"/>
</dbReference>
<dbReference type="KEGG" id="rta:Rta_31020"/>
<keyword evidence="1" id="KW-0597">Phosphoprotein</keyword>
<proteinExistence type="predicted"/>
<dbReference type="PANTHER" id="PTHR44520">
    <property type="entry name" value="RESPONSE REGULATOR RCP1-RELATED"/>
    <property type="match status" value="1"/>
</dbReference>
<evidence type="ECO:0000259" key="2">
    <source>
        <dbReference type="PROSITE" id="PS50110"/>
    </source>
</evidence>
<reference evidence="3 4" key="2">
    <citation type="journal article" date="2011" name="PLoS ONE">
        <title>The Cyst-Dividing Bacterium Ramlibacter tataouinensis TTB310 Genome Reveals a Well-Stocked Toolbox for Adaptation to a Desert Environment.</title>
        <authorList>
            <person name="De Luca G."/>
            <person name="Barakat M."/>
            <person name="Ortet P."/>
            <person name="Fochesato S."/>
            <person name="Jourlin-Castelli C."/>
            <person name="Ansaldi M."/>
            <person name="Py B."/>
            <person name="Fichant G."/>
            <person name="Coutinho P.M."/>
            <person name="Voulhoux R."/>
            <person name="Bastien O."/>
            <person name="Marechal E."/>
            <person name="Henrissat B."/>
            <person name="Quentin Y."/>
            <person name="Noirot P."/>
            <person name="Filloux A."/>
            <person name="Mejean V."/>
            <person name="Dubow M.S."/>
            <person name="Barras F."/>
            <person name="Barbe V."/>
            <person name="Weissenbach J."/>
            <person name="Mihalcescu I."/>
            <person name="Vermeglio A."/>
            <person name="Achouak W."/>
            <person name="Heulin T."/>
        </authorList>
    </citation>
    <scope>NUCLEOTIDE SEQUENCE [LARGE SCALE GENOMIC DNA]</scope>
    <source>
        <strain evidence="4">ATCC BAA-407 / DSM 14655 / LMG 21543 / TTB310</strain>
    </source>
</reference>
<dbReference type="Gene3D" id="3.40.50.2300">
    <property type="match status" value="1"/>
</dbReference>
<organism evidence="3 4">
    <name type="scientific">Ramlibacter tataouinensis (strain ATCC BAA-407 / DSM 14655 / LMG 21543 / TTB310)</name>
    <dbReference type="NCBI Taxonomy" id="365046"/>
    <lineage>
        <taxon>Bacteria</taxon>
        <taxon>Pseudomonadati</taxon>
        <taxon>Pseudomonadota</taxon>
        <taxon>Betaproteobacteria</taxon>
        <taxon>Burkholderiales</taxon>
        <taxon>Comamonadaceae</taxon>
        <taxon>Ramlibacter</taxon>
    </lineage>
</organism>
<dbReference type="SUPFAM" id="SSF52172">
    <property type="entry name" value="CheY-like"/>
    <property type="match status" value="1"/>
</dbReference>
<name>F5XWR8_RAMTT</name>
<dbReference type="HOGENOM" id="CLU_000445_69_17_4"/>
<dbReference type="Pfam" id="PF00072">
    <property type="entry name" value="Response_reg"/>
    <property type="match status" value="1"/>
</dbReference>
<accession>F5XWR8</accession>
<dbReference type="SMART" id="SM00448">
    <property type="entry name" value="REC"/>
    <property type="match status" value="1"/>
</dbReference>
<dbReference type="PANTHER" id="PTHR44520:SF1">
    <property type="entry name" value="TWO-COMPONENT SYSTEM REGULATORY PROTEIN"/>
    <property type="match status" value="1"/>
</dbReference>
<dbReference type="STRING" id="365046.Rta_31020"/>
<dbReference type="eggNOG" id="COG0784">
    <property type="taxonomic scope" value="Bacteria"/>
</dbReference>
<feature type="modified residue" description="4-aspartylphosphate" evidence="1">
    <location>
        <position position="67"/>
    </location>
</feature>